<sequence length="116" mass="13264">MIQITRIYSDKNGESQFENLEIPLKNNGDIGFLSDDEPVKSIVFREVKPSYDYDFHNAPDRQYIILLEGGVEIETSLGEKRIFETGSILLVEDTTGKGHKTKNIESKLRKSIFIKL</sequence>
<organism evidence="1 2">
    <name type="scientific">Flavobacterium branchiarum</name>
    <dbReference type="NCBI Taxonomy" id="1114870"/>
    <lineage>
        <taxon>Bacteria</taxon>
        <taxon>Pseudomonadati</taxon>
        <taxon>Bacteroidota</taxon>
        <taxon>Flavobacteriia</taxon>
        <taxon>Flavobacteriales</taxon>
        <taxon>Flavobacteriaceae</taxon>
        <taxon>Flavobacterium</taxon>
    </lineage>
</organism>
<keyword evidence="2" id="KW-1185">Reference proteome</keyword>
<dbReference type="EMBL" id="JBHMEX010000036">
    <property type="protein sequence ID" value="MFB9064838.1"/>
    <property type="molecule type" value="Genomic_DNA"/>
</dbReference>
<evidence type="ECO:0000313" key="1">
    <source>
        <dbReference type="EMBL" id="MFB9064838.1"/>
    </source>
</evidence>
<dbReference type="Gene3D" id="2.60.120.10">
    <property type="entry name" value="Jelly Rolls"/>
    <property type="match status" value="1"/>
</dbReference>
<name>A0ABV5FMS0_9FLAO</name>
<proteinExistence type="predicted"/>
<evidence type="ECO:0008006" key="3">
    <source>
        <dbReference type="Google" id="ProtNLM"/>
    </source>
</evidence>
<dbReference type="RefSeq" id="WP_290266418.1">
    <property type="nucleotide sequence ID" value="NZ_JAUFQQ010000005.1"/>
</dbReference>
<gene>
    <name evidence="1" type="ORF">ACFFUQ_12470</name>
</gene>
<dbReference type="InterPro" id="IPR014710">
    <property type="entry name" value="RmlC-like_jellyroll"/>
</dbReference>
<evidence type="ECO:0000313" key="2">
    <source>
        <dbReference type="Proteomes" id="UP001589589"/>
    </source>
</evidence>
<protein>
    <recommendedName>
        <fullName evidence="3">Cupin domain-containing protein</fullName>
    </recommendedName>
</protein>
<reference evidence="1 2" key="1">
    <citation type="submission" date="2024-09" db="EMBL/GenBank/DDBJ databases">
        <authorList>
            <person name="Sun Q."/>
            <person name="Mori K."/>
        </authorList>
    </citation>
    <scope>NUCLEOTIDE SEQUENCE [LARGE SCALE GENOMIC DNA]</scope>
    <source>
        <strain evidence="1 2">CECT 7908</strain>
    </source>
</reference>
<comment type="caution">
    <text evidence="1">The sequence shown here is derived from an EMBL/GenBank/DDBJ whole genome shotgun (WGS) entry which is preliminary data.</text>
</comment>
<accession>A0ABV5FMS0</accession>
<dbReference type="Proteomes" id="UP001589589">
    <property type="component" value="Unassembled WGS sequence"/>
</dbReference>